<dbReference type="InterPro" id="IPR013767">
    <property type="entry name" value="PAS_fold"/>
</dbReference>
<dbReference type="PRINTS" id="PR00344">
    <property type="entry name" value="BCTRLSENSOR"/>
</dbReference>
<feature type="domain" description="PAC" evidence="8">
    <location>
        <begin position="97"/>
        <end position="147"/>
    </location>
</feature>
<dbReference type="CDD" id="cd00082">
    <property type="entry name" value="HisKA"/>
    <property type="match status" value="1"/>
</dbReference>
<dbReference type="PROSITE" id="PS50109">
    <property type="entry name" value="HIS_KIN"/>
    <property type="match status" value="1"/>
</dbReference>
<dbReference type="Pfam" id="PF00512">
    <property type="entry name" value="HisKA"/>
    <property type="match status" value="1"/>
</dbReference>
<dbReference type="InterPro" id="IPR004358">
    <property type="entry name" value="Sig_transdc_His_kin-like_C"/>
</dbReference>
<keyword evidence="10" id="KW-1185">Reference proteome</keyword>
<evidence type="ECO:0000259" key="6">
    <source>
        <dbReference type="PROSITE" id="PS50109"/>
    </source>
</evidence>
<dbReference type="PANTHER" id="PTHR43304">
    <property type="entry name" value="PHYTOCHROME-LIKE PROTEIN CPH1"/>
    <property type="match status" value="1"/>
</dbReference>
<keyword evidence="4" id="KW-0808">Transferase</keyword>
<dbReference type="Gene3D" id="1.10.287.130">
    <property type="match status" value="1"/>
</dbReference>
<dbReference type="OrthoDB" id="9808408at2"/>
<dbReference type="GO" id="GO:0000155">
    <property type="term" value="F:phosphorelay sensor kinase activity"/>
    <property type="evidence" value="ECO:0007669"/>
    <property type="project" value="InterPro"/>
</dbReference>
<evidence type="ECO:0000256" key="4">
    <source>
        <dbReference type="ARBA" id="ARBA00022679"/>
    </source>
</evidence>
<dbReference type="Gene3D" id="3.30.565.10">
    <property type="entry name" value="Histidine kinase-like ATPase, C-terminal domain"/>
    <property type="match status" value="1"/>
</dbReference>
<organism evidence="9 10">
    <name type="scientific">Panacagrimonas perspica</name>
    <dbReference type="NCBI Taxonomy" id="381431"/>
    <lineage>
        <taxon>Bacteria</taxon>
        <taxon>Pseudomonadati</taxon>
        <taxon>Pseudomonadota</taxon>
        <taxon>Gammaproteobacteria</taxon>
        <taxon>Nevskiales</taxon>
        <taxon>Nevskiaceae</taxon>
        <taxon>Panacagrimonas</taxon>
    </lineage>
</organism>
<feature type="domain" description="PAC" evidence="8">
    <location>
        <begin position="218"/>
        <end position="268"/>
    </location>
</feature>
<accession>A0A4S3K3T8</accession>
<feature type="domain" description="PAS" evidence="7">
    <location>
        <begin position="20"/>
        <end position="73"/>
    </location>
</feature>
<dbReference type="InterPro" id="IPR005467">
    <property type="entry name" value="His_kinase_dom"/>
</dbReference>
<evidence type="ECO:0000313" key="10">
    <source>
        <dbReference type="Proteomes" id="UP000295341"/>
    </source>
</evidence>
<feature type="domain" description="PAS" evidence="7">
    <location>
        <begin position="262"/>
        <end position="315"/>
    </location>
</feature>
<dbReference type="PANTHER" id="PTHR43304:SF1">
    <property type="entry name" value="PAC DOMAIN-CONTAINING PROTEIN"/>
    <property type="match status" value="1"/>
</dbReference>
<feature type="domain" description="Histidine kinase" evidence="6">
    <location>
        <begin position="650"/>
        <end position="863"/>
    </location>
</feature>
<comment type="caution">
    <text evidence="9">The sequence shown here is derived from an EMBL/GenBank/DDBJ whole genome shotgun (WGS) entry which is preliminary data.</text>
</comment>
<dbReference type="InterPro" id="IPR003594">
    <property type="entry name" value="HATPase_dom"/>
</dbReference>
<dbReference type="InterPro" id="IPR035965">
    <property type="entry name" value="PAS-like_dom_sf"/>
</dbReference>
<evidence type="ECO:0000259" key="7">
    <source>
        <dbReference type="PROSITE" id="PS50112"/>
    </source>
</evidence>
<feature type="domain" description="PAC" evidence="8">
    <location>
        <begin position="339"/>
        <end position="389"/>
    </location>
</feature>
<evidence type="ECO:0000256" key="2">
    <source>
        <dbReference type="ARBA" id="ARBA00012438"/>
    </source>
</evidence>
<feature type="domain" description="PAC" evidence="8">
    <location>
        <begin position="582"/>
        <end position="632"/>
    </location>
</feature>
<feature type="domain" description="PAS" evidence="7">
    <location>
        <begin position="505"/>
        <end position="558"/>
    </location>
</feature>
<keyword evidence="3" id="KW-0597">Phosphoprotein</keyword>
<dbReference type="Gene3D" id="3.30.450.20">
    <property type="entry name" value="PAS domain"/>
    <property type="match status" value="5"/>
</dbReference>
<name>A0A4S3K3T8_9GAMM</name>
<dbReference type="SUPFAM" id="SSF47384">
    <property type="entry name" value="Homodimeric domain of signal transducing histidine kinase"/>
    <property type="match status" value="1"/>
</dbReference>
<dbReference type="EC" id="2.7.13.3" evidence="2"/>
<dbReference type="SUPFAM" id="SSF55874">
    <property type="entry name" value="ATPase domain of HSP90 chaperone/DNA topoisomerase II/histidine kinase"/>
    <property type="match status" value="1"/>
</dbReference>
<dbReference type="GO" id="GO:0006355">
    <property type="term" value="P:regulation of DNA-templated transcription"/>
    <property type="evidence" value="ECO:0007669"/>
    <property type="project" value="InterPro"/>
</dbReference>
<dbReference type="AlphaFoldDB" id="A0A4S3K3T8"/>
<evidence type="ECO:0000256" key="1">
    <source>
        <dbReference type="ARBA" id="ARBA00000085"/>
    </source>
</evidence>
<evidence type="ECO:0000256" key="3">
    <source>
        <dbReference type="ARBA" id="ARBA00022553"/>
    </source>
</evidence>
<dbReference type="InterPro" id="IPR052162">
    <property type="entry name" value="Sensor_kinase/Photoreceptor"/>
</dbReference>
<dbReference type="InterPro" id="IPR003661">
    <property type="entry name" value="HisK_dim/P_dom"/>
</dbReference>
<dbReference type="RefSeq" id="WP_133883500.1">
    <property type="nucleotide sequence ID" value="NZ_MWIN01000013.1"/>
</dbReference>
<dbReference type="EMBL" id="SOBT01000011">
    <property type="protein sequence ID" value="TDU25928.1"/>
    <property type="molecule type" value="Genomic_DNA"/>
</dbReference>
<feature type="domain" description="PAS" evidence="7">
    <location>
        <begin position="141"/>
        <end position="194"/>
    </location>
</feature>
<protein>
    <recommendedName>
        <fullName evidence="2">histidine kinase</fullName>
        <ecNumber evidence="2">2.7.13.3</ecNumber>
    </recommendedName>
</protein>
<dbReference type="SUPFAM" id="SSF55785">
    <property type="entry name" value="PYP-like sensor domain (PAS domain)"/>
    <property type="match status" value="5"/>
</dbReference>
<gene>
    <name evidence="9" type="ORF">DFR24_4376</name>
</gene>
<dbReference type="SMART" id="SM00091">
    <property type="entry name" value="PAS"/>
    <property type="match status" value="5"/>
</dbReference>
<dbReference type="InterPro" id="IPR036097">
    <property type="entry name" value="HisK_dim/P_sf"/>
</dbReference>
<dbReference type="InterPro" id="IPR000014">
    <property type="entry name" value="PAS"/>
</dbReference>
<evidence type="ECO:0000313" key="9">
    <source>
        <dbReference type="EMBL" id="TDU25928.1"/>
    </source>
</evidence>
<dbReference type="SMART" id="SM00388">
    <property type="entry name" value="HisKA"/>
    <property type="match status" value="1"/>
</dbReference>
<keyword evidence="5" id="KW-0418">Kinase</keyword>
<dbReference type="InterPro" id="IPR000700">
    <property type="entry name" value="PAS-assoc_C"/>
</dbReference>
<dbReference type="PROSITE" id="PS50113">
    <property type="entry name" value="PAC"/>
    <property type="match status" value="5"/>
</dbReference>
<comment type="catalytic activity">
    <reaction evidence="1">
        <text>ATP + protein L-histidine = ADP + protein N-phospho-L-histidine.</text>
        <dbReference type="EC" id="2.7.13.3"/>
    </reaction>
</comment>
<dbReference type="FunFam" id="3.30.565.10:FF:000006">
    <property type="entry name" value="Sensor histidine kinase WalK"/>
    <property type="match status" value="1"/>
</dbReference>
<sequence>MKDQKAGNRGRPLAGPVPIDPSWYRDLVESAPDAVILIDSEGRILLINRQAERLFGYQREELLGQAVEMLVPEQFRKAHALHRDGFFAEPKVREMGAGLELAGRRKDGTEFPIEISLSPIRTSSGLLVTAAIRDASERRRANEMFRALLESAPDAMVIIDHTGVIRLANAQAQALFGYQREALIGKRVEVLIPERLRERHAAHRAGYFVAPKPRGMGAGLELSGRRKDGGEFPIEISLSPLQTEEGTWATAAVRDISERKRAEDRFRALLETAPDAMVIINAEGRIELVNAQTERIFGYARGDLVGQTVEMLVPERLRGRHLAHRGDYFRAPKVREMGAGAELSGRRRDGSEFPIEISLSPLDTEYGTWVTAAIRDVTQSKRERDAAVRLAAIVESSNDAIIGKDLLGRITSWNRAAMHTFGYTSEQAIGQEVTMLFPPERLHEEEQILERVRGGEQIKHFETQRRAADGRVLEMSMTISPILDAAGRVVGASTIGRDISERKQADERFRSLLETAPDAMVIIDREGRIVLVNAQTERLFGHAREHMIGRPVEMLIPERLRGRHGEHRAGYFGAPKVREMGAGLELPGLRSNGEEFAIEISLSPMGSDDSLYATAAVRDISDRKAVERKLARTADNLARSNRDLEQFAFVASHDLQAPLRSIIGFSQLLRRKYHDQFDRDGQEFLDFVEGSARHMQALVNGLLDFSRVGSQGPDFVQVNMETVLARVKSQMSAIVLERDARITHDPLPTLLASELEINQLLQNLIVNGLKFQPGPEPRVHVSAVRKGEAWQFSVRDWGIGISPEYQQRIFQIFQRLHSPEEYAGTGIGLAVCQKIVQRHGGRIWVDSKTGEGATFHFTIAPDV</sequence>
<feature type="domain" description="PAS" evidence="7">
    <location>
        <begin position="386"/>
        <end position="456"/>
    </location>
</feature>
<dbReference type="Pfam" id="PF00989">
    <property type="entry name" value="PAS"/>
    <property type="match status" value="5"/>
</dbReference>
<proteinExistence type="predicted"/>
<dbReference type="SMART" id="SM00086">
    <property type="entry name" value="PAC"/>
    <property type="match status" value="5"/>
</dbReference>
<dbReference type="SMART" id="SM00387">
    <property type="entry name" value="HATPase_c"/>
    <property type="match status" value="1"/>
</dbReference>
<evidence type="ECO:0000256" key="5">
    <source>
        <dbReference type="ARBA" id="ARBA00022777"/>
    </source>
</evidence>
<dbReference type="Pfam" id="PF02518">
    <property type="entry name" value="HATPase_c"/>
    <property type="match status" value="1"/>
</dbReference>
<dbReference type="NCBIfam" id="TIGR00229">
    <property type="entry name" value="sensory_box"/>
    <property type="match status" value="5"/>
</dbReference>
<dbReference type="PROSITE" id="PS50112">
    <property type="entry name" value="PAS"/>
    <property type="match status" value="5"/>
</dbReference>
<dbReference type="CDD" id="cd00130">
    <property type="entry name" value="PAS"/>
    <property type="match status" value="5"/>
</dbReference>
<feature type="domain" description="PAC" evidence="8">
    <location>
        <begin position="459"/>
        <end position="511"/>
    </location>
</feature>
<dbReference type="InterPro" id="IPR036890">
    <property type="entry name" value="HATPase_C_sf"/>
</dbReference>
<dbReference type="InterPro" id="IPR001610">
    <property type="entry name" value="PAC"/>
</dbReference>
<evidence type="ECO:0000259" key="8">
    <source>
        <dbReference type="PROSITE" id="PS50113"/>
    </source>
</evidence>
<reference evidence="9 10" key="1">
    <citation type="submission" date="2019-03" db="EMBL/GenBank/DDBJ databases">
        <title>Genomic Encyclopedia of Type Strains, Phase IV (KMG-IV): sequencing the most valuable type-strain genomes for metagenomic binning, comparative biology and taxonomic classification.</title>
        <authorList>
            <person name="Goeker M."/>
        </authorList>
    </citation>
    <scope>NUCLEOTIDE SEQUENCE [LARGE SCALE GENOMIC DNA]</scope>
    <source>
        <strain evidence="9 10">DSM 26377</strain>
    </source>
</reference>
<dbReference type="Proteomes" id="UP000295341">
    <property type="component" value="Unassembled WGS sequence"/>
</dbReference>
<dbReference type="GO" id="GO:0005886">
    <property type="term" value="C:plasma membrane"/>
    <property type="evidence" value="ECO:0007669"/>
    <property type="project" value="UniProtKB-ARBA"/>
</dbReference>